<dbReference type="EMBL" id="OC919228">
    <property type="protein sequence ID" value="CAD7650932.1"/>
    <property type="molecule type" value="Genomic_DNA"/>
</dbReference>
<accession>A0A7R9LZX6</accession>
<dbReference type="Proteomes" id="UP000728032">
    <property type="component" value="Unassembled WGS sequence"/>
</dbReference>
<sequence>MDRKWTIHTRALEVERPPIYTLLRLNPMITMLFTNVRPLTMSRLNLKVANFTCIYLILSLPNR</sequence>
<organism evidence="1">
    <name type="scientific">Oppiella nova</name>
    <dbReference type="NCBI Taxonomy" id="334625"/>
    <lineage>
        <taxon>Eukaryota</taxon>
        <taxon>Metazoa</taxon>
        <taxon>Ecdysozoa</taxon>
        <taxon>Arthropoda</taxon>
        <taxon>Chelicerata</taxon>
        <taxon>Arachnida</taxon>
        <taxon>Acari</taxon>
        <taxon>Acariformes</taxon>
        <taxon>Sarcoptiformes</taxon>
        <taxon>Oribatida</taxon>
        <taxon>Brachypylina</taxon>
        <taxon>Oppioidea</taxon>
        <taxon>Oppiidae</taxon>
        <taxon>Oppiella</taxon>
    </lineage>
</organism>
<gene>
    <name evidence="1" type="ORF">ONB1V03_LOCUS8063</name>
</gene>
<reference evidence="1" key="1">
    <citation type="submission" date="2020-11" db="EMBL/GenBank/DDBJ databases">
        <authorList>
            <person name="Tran Van P."/>
        </authorList>
    </citation>
    <scope>NUCLEOTIDE SEQUENCE</scope>
</reference>
<dbReference type="AlphaFoldDB" id="A0A7R9LZX6"/>
<keyword evidence="2" id="KW-1185">Reference proteome</keyword>
<name>A0A7R9LZX6_9ACAR</name>
<evidence type="ECO:0000313" key="1">
    <source>
        <dbReference type="EMBL" id="CAD7650932.1"/>
    </source>
</evidence>
<proteinExistence type="predicted"/>
<dbReference type="EMBL" id="CAJPVJ010004403">
    <property type="protein sequence ID" value="CAG2168575.1"/>
    <property type="molecule type" value="Genomic_DNA"/>
</dbReference>
<protein>
    <submittedName>
        <fullName evidence="1">Uncharacterized protein</fullName>
    </submittedName>
</protein>
<evidence type="ECO:0000313" key="2">
    <source>
        <dbReference type="Proteomes" id="UP000728032"/>
    </source>
</evidence>